<keyword evidence="5" id="KW-1185">Reference proteome</keyword>
<dbReference type="GO" id="GO:0016616">
    <property type="term" value="F:oxidoreductase activity, acting on the CH-OH group of donors, NAD or NADP as acceptor"/>
    <property type="evidence" value="ECO:0007669"/>
    <property type="project" value="TreeGrafter"/>
</dbReference>
<reference evidence="4" key="1">
    <citation type="submission" date="2022-01" db="EMBL/GenBank/DDBJ databases">
        <authorList>
            <person name="King R."/>
        </authorList>
    </citation>
    <scope>NUCLEOTIDE SEQUENCE</scope>
</reference>
<evidence type="ECO:0000313" key="4">
    <source>
        <dbReference type="EMBL" id="CAG9814384.1"/>
    </source>
</evidence>
<evidence type="ECO:0000256" key="3">
    <source>
        <dbReference type="RuleBase" id="RU000363"/>
    </source>
</evidence>
<dbReference type="AlphaFoldDB" id="A0A9N9SAB4"/>
<dbReference type="InterPro" id="IPR036291">
    <property type="entry name" value="NAD(P)-bd_dom_sf"/>
</dbReference>
<organism evidence="4 5">
    <name type="scientific">Phaedon cochleariae</name>
    <name type="common">Mustard beetle</name>
    <dbReference type="NCBI Taxonomy" id="80249"/>
    <lineage>
        <taxon>Eukaryota</taxon>
        <taxon>Metazoa</taxon>
        <taxon>Ecdysozoa</taxon>
        <taxon>Arthropoda</taxon>
        <taxon>Hexapoda</taxon>
        <taxon>Insecta</taxon>
        <taxon>Pterygota</taxon>
        <taxon>Neoptera</taxon>
        <taxon>Endopterygota</taxon>
        <taxon>Coleoptera</taxon>
        <taxon>Polyphaga</taxon>
        <taxon>Cucujiformia</taxon>
        <taxon>Chrysomeloidea</taxon>
        <taxon>Chrysomelidae</taxon>
        <taxon>Chrysomelinae</taxon>
        <taxon>Chrysomelini</taxon>
        <taxon>Phaedon</taxon>
    </lineage>
</organism>
<dbReference type="Pfam" id="PF00106">
    <property type="entry name" value="adh_short"/>
    <property type="match status" value="1"/>
</dbReference>
<dbReference type="OrthoDB" id="417891at2759"/>
<reference evidence="4" key="2">
    <citation type="submission" date="2022-10" db="EMBL/GenBank/DDBJ databases">
        <authorList>
            <consortium name="ENA_rothamsted_submissions"/>
            <consortium name="culmorum"/>
            <person name="King R."/>
        </authorList>
    </citation>
    <scope>NUCLEOTIDE SEQUENCE</scope>
</reference>
<dbReference type="FunFam" id="3.40.50.720:FF:000149">
    <property type="entry name" value="15-hydroxyprostaglandin dehydrogenase [NAD(+)]"/>
    <property type="match status" value="1"/>
</dbReference>
<evidence type="ECO:0008006" key="6">
    <source>
        <dbReference type="Google" id="ProtNLM"/>
    </source>
</evidence>
<dbReference type="PRINTS" id="PR00080">
    <property type="entry name" value="SDRFAMILY"/>
</dbReference>
<dbReference type="PRINTS" id="PR00081">
    <property type="entry name" value="GDHRDH"/>
</dbReference>
<comment type="similarity">
    <text evidence="1 3">Belongs to the short-chain dehydrogenases/reductases (SDR) family.</text>
</comment>
<evidence type="ECO:0000256" key="2">
    <source>
        <dbReference type="ARBA" id="ARBA00023002"/>
    </source>
</evidence>
<dbReference type="InterPro" id="IPR002347">
    <property type="entry name" value="SDR_fam"/>
</dbReference>
<gene>
    <name evidence="4" type="ORF">PHAECO_LOCUS1937</name>
</gene>
<evidence type="ECO:0000256" key="1">
    <source>
        <dbReference type="ARBA" id="ARBA00006484"/>
    </source>
</evidence>
<dbReference type="GO" id="GO:0005737">
    <property type="term" value="C:cytoplasm"/>
    <property type="evidence" value="ECO:0007669"/>
    <property type="project" value="TreeGrafter"/>
</dbReference>
<dbReference type="PANTHER" id="PTHR44229:SF8">
    <property type="entry name" value="ALCOHOL DEHYDROGENASE-RELATED"/>
    <property type="match status" value="1"/>
</dbReference>
<name>A0A9N9SAB4_PHACE</name>
<protein>
    <recommendedName>
        <fullName evidence="6">15-hydroxyprostaglandin dehydrogenase [NAD(+)]-like</fullName>
    </recommendedName>
</protein>
<accession>A0A9N9SAB4</accession>
<dbReference type="SUPFAM" id="SSF51735">
    <property type="entry name" value="NAD(P)-binding Rossmann-fold domains"/>
    <property type="match status" value="1"/>
</dbReference>
<dbReference type="EMBL" id="OU896716">
    <property type="protein sequence ID" value="CAG9814384.1"/>
    <property type="molecule type" value="Genomic_DNA"/>
</dbReference>
<keyword evidence="2" id="KW-0560">Oxidoreductase</keyword>
<dbReference type="Proteomes" id="UP001153737">
    <property type="component" value="Chromosome 10"/>
</dbReference>
<evidence type="ECO:0000313" key="5">
    <source>
        <dbReference type="Proteomes" id="UP001153737"/>
    </source>
</evidence>
<dbReference type="Gene3D" id="3.40.50.720">
    <property type="entry name" value="NAD(P)-binding Rossmann-like Domain"/>
    <property type="match status" value="1"/>
</dbReference>
<dbReference type="PANTHER" id="PTHR44229">
    <property type="entry name" value="15-HYDROXYPROSTAGLANDIN DEHYDROGENASE [NAD(+)]"/>
    <property type="match status" value="1"/>
</dbReference>
<proteinExistence type="inferred from homology"/>
<sequence length="313" mass="34280">MALSRTHRFQRFLTPALNSAARRTNTNASQTSTEGDPEKLNLEEKVAVITGGASGIGYAIAKQFLKEGMSALSIIDINKEKSEEQVKLLTEEFGEDKVLFSEGDVSDADQMDAAFRNTALHYQSIDIIVNNAGILDDTLWEKELNTNLRGCVIGTLLGMQYMAKSSSGEGGIIVNIGSIMSVIPSSGFPIYTMTQSGIYGFTRALGSSSLYSRTGVKMLCYCPSLTDTELLKDTSDKCINYNFANEFQEEIASCTVQKPENVAKGLVSILGEAEPGSIWIVENDQDPYEIEFPGIVKKKKMKADDVTKQEQQM</sequence>